<evidence type="ECO:0000259" key="5">
    <source>
        <dbReference type="PROSITE" id="PS51762"/>
    </source>
</evidence>
<organism evidence="6 7">
    <name type="scientific">Rhizopus microsporus</name>
    <dbReference type="NCBI Taxonomy" id="58291"/>
    <lineage>
        <taxon>Eukaryota</taxon>
        <taxon>Fungi</taxon>
        <taxon>Fungi incertae sedis</taxon>
        <taxon>Mucoromycota</taxon>
        <taxon>Mucoromycotina</taxon>
        <taxon>Mucoromycetes</taxon>
        <taxon>Mucorales</taxon>
        <taxon>Mucorineae</taxon>
        <taxon>Rhizopodaceae</taxon>
        <taxon>Rhizopus</taxon>
    </lineage>
</organism>
<dbReference type="GO" id="GO:0005975">
    <property type="term" value="P:carbohydrate metabolic process"/>
    <property type="evidence" value="ECO:0007669"/>
    <property type="project" value="InterPro"/>
</dbReference>
<dbReference type="PANTHER" id="PTHR10963">
    <property type="entry name" value="GLYCOSYL HYDROLASE-RELATED"/>
    <property type="match status" value="1"/>
</dbReference>
<sequence length="265" mass="29672">MLFFSLLVYVLVLSVKAGVINIRDEKPICRSYHTDFTKSIDGWTEVRGATRTWEMTPEGLKLKLLRPERFTRLIDSSSSKKLAYNDAEGEGATFNASTYMLYGRFSVTLKSAKVGGAVTAMILIADDKDEIDYELLGEGNGLNEQVQTNYFWGKNIVYGKNGGEHEVDGSISSEFHTYEIDWSPEQIKWSVNGKIIRTKSRQEANGEYPTSPARVQIGLWDGSRQSGTADWAHGPIEWNGLGNEITATIKSVEIECNPEHNIIIH</sequence>
<evidence type="ECO:0000256" key="1">
    <source>
        <dbReference type="ARBA" id="ARBA00022729"/>
    </source>
</evidence>
<dbReference type="OMA" id="IWDASEH"/>
<dbReference type="GO" id="GO:0004553">
    <property type="term" value="F:hydrolase activity, hydrolyzing O-glycosyl compounds"/>
    <property type="evidence" value="ECO:0007669"/>
    <property type="project" value="InterPro"/>
</dbReference>
<dbReference type="GO" id="GO:0016757">
    <property type="term" value="F:glycosyltransferase activity"/>
    <property type="evidence" value="ECO:0007669"/>
    <property type="project" value="TreeGrafter"/>
</dbReference>
<evidence type="ECO:0000313" key="6">
    <source>
        <dbReference type="EMBL" id="ORE21418.1"/>
    </source>
</evidence>
<dbReference type="InterPro" id="IPR013320">
    <property type="entry name" value="ConA-like_dom_sf"/>
</dbReference>
<name>A0A1X0SB98_RHIZD</name>
<feature type="domain" description="GH16" evidence="5">
    <location>
        <begin position="49"/>
        <end position="240"/>
    </location>
</feature>
<evidence type="ECO:0000256" key="4">
    <source>
        <dbReference type="SAM" id="SignalP"/>
    </source>
</evidence>
<feature type="signal peptide" evidence="4">
    <location>
        <begin position="1"/>
        <end position="17"/>
    </location>
</feature>
<dbReference type="GO" id="GO:0030246">
    <property type="term" value="F:carbohydrate binding"/>
    <property type="evidence" value="ECO:0007669"/>
    <property type="project" value="UniProtKB-KW"/>
</dbReference>
<evidence type="ECO:0000256" key="2">
    <source>
        <dbReference type="ARBA" id="ARBA00022801"/>
    </source>
</evidence>
<dbReference type="SUPFAM" id="SSF49899">
    <property type="entry name" value="Concanavalin A-like lectins/glucanases"/>
    <property type="match status" value="1"/>
</dbReference>
<dbReference type="GO" id="GO:0009277">
    <property type="term" value="C:fungal-type cell wall"/>
    <property type="evidence" value="ECO:0007669"/>
    <property type="project" value="TreeGrafter"/>
</dbReference>
<dbReference type="Gene3D" id="2.60.120.200">
    <property type="match status" value="1"/>
</dbReference>
<dbReference type="EMBL" id="KV921279">
    <property type="protein sequence ID" value="ORE21418.1"/>
    <property type="molecule type" value="Genomic_DNA"/>
</dbReference>
<keyword evidence="3" id="KW-0326">Glycosidase</keyword>
<dbReference type="PANTHER" id="PTHR10963:SF22">
    <property type="entry name" value="GLYCOSIDASE CRH2-RELATED"/>
    <property type="match status" value="1"/>
</dbReference>
<keyword evidence="1 4" id="KW-0732">Signal</keyword>
<feature type="chain" id="PRO_5010887103" evidence="4">
    <location>
        <begin position="18"/>
        <end position="265"/>
    </location>
</feature>
<dbReference type="InterPro" id="IPR050546">
    <property type="entry name" value="Glycosyl_Hydrlase_16"/>
</dbReference>
<proteinExistence type="predicted"/>
<gene>
    <name evidence="6" type="ORF">BCV71DRAFT_210844</name>
</gene>
<reference evidence="6 7" key="1">
    <citation type="journal article" date="2016" name="Proc. Natl. Acad. Sci. U.S.A.">
        <title>Lipid metabolic changes in an early divergent fungus govern the establishment of a mutualistic symbiosis with endobacteria.</title>
        <authorList>
            <person name="Lastovetsky O.A."/>
            <person name="Gaspar M.L."/>
            <person name="Mondo S.J."/>
            <person name="LaButti K.M."/>
            <person name="Sandor L."/>
            <person name="Grigoriev I.V."/>
            <person name="Henry S.A."/>
            <person name="Pawlowska T.E."/>
        </authorList>
    </citation>
    <scope>NUCLEOTIDE SEQUENCE [LARGE SCALE GENOMIC DNA]</scope>
    <source>
        <strain evidence="6 7">ATCC 11559</strain>
    </source>
</reference>
<accession>A0A1X0SB98</accession>
<dbReference type="GO" id="GO:0031505">
    <property type="term" value="P:fungal-type cell wall organization"/>
    <property type="evidence" value="ECO:0007669"/>
    <property type="project" value="TreeGrafter"/>
</dbReference>
<evidence type="ECO:0000313" key="7">
    <source>
        <dbReference type="Proteomes" id="UP000242381"/>
    </source>
</evidence>
<dbReference type="VEuPathDB" id="FungiDB:BCV72DRAFT_67588"/>
<dbReference type="Proteomes" id="UP000242381">
    <property type="component" value="Unassembled WGS sequence"/>
</dbReference>
<evidence type="ECO:0000256" key="3">
    <source>
        <dbReference type="ARBA" id="ARBA00023295"/>
    </source>
</evidence>
<dbReference type="Pfam" id="PF00722">
    <property type="entry name" value="Glyco_hydro_16"/>
    <property type="match status" value="1"/>
</dbReference>
<dbReference type="AlphaFoldDB" id="A0A1X0SB98"/>
<dbReference type="InterPro" id="IPR000757">
    <property type="entry name" value="Beta-glucanase-like"/>
</dbReference>
<protein>
    <submittedName>
        <fullName evidence="6">Concanavalin A-like lectin/glucanase</fullName>
    </submittedName>
</protein>
<keyword evidence="2" id="KW-0378">Hydrolase</keyword>
<keyword evidence="6" id="KW-0430">Lectin</keyword>
<dbReference type="PROSITE" id="PS51762">
    <property type="entry name" value="GH16_2"/>
    <property type="match status" value="1"/>
</dbReference>